<protein>
    <submittedName>
        <fullName evidence="1">Uncharacterized protein</fullName>
    </submittedName>
</protein>
<sequence>HNVQFPRRTETCAERACPLQLCPPRARALPPFRKRISSTRLASAPTATK</sequence>
<accession>C7E9H8</accession>
<reference evidence="1" key="1">
    <citation type="submission" date="2009-06" db="EMBL/GenBank/DDBJ databases">
        <title>Cloning of salt stress related new protein from Piriformospora indica.</title>
        <authorList>
            <person name="Gahlot S."/>
            <person name="Joshi A."/>
            <person name="Tuteja N."/>
        </authorList>
    </citation>
    <scope>NUCLEOTIDE SEQUENCE</scope>
</reference>
<feature type="non-terminal residue" evidence="1">
    <location>
        <position position="1"/>
    </location>
</feature>
<dbReference type="EMBL" id="GQ257368">
    <property type="protein sequence ID" value="ACT83733.1"/>
    <property type="molecule type" value="mRNA"/>
</dbReference>
<organism evidence="1">
    <name type="scientific">Serendipita indica</name>
    <name type="common">Root endophyte fungus</name>
    <name type="synonym">Piriformospora indica</name>
    <dbReference type="NCBI Taxonomy" id="65672"/>
    <lineage>
        <taxon>Eukaryota</taxon>
        <taxon>Fungi</taxon>
        <taxon>Dikarya</taxon>
        <taxon>Basidiomycota</taxon>
        <taxon>Agaricomycotina</taxon>
        <taxon>Agaricomycetes</taxon>
        <taxon>Sebacinales</taxon>
        <taxon>Serendipitaceae</taxon>
        <taxon>Serendipita</taxon>
    </lineage>
</organism>
<proteinExistence type="evidence at transcript level"/>
<evidence type="ECO:0000313" key="1">
    <source>
        <dbReference type="EMBL" id="ACT83733.1"/>
    </source>
</evidence>
<dbReference type="AlphaFoldDB" id="C7E9H8"/>
<name>C7E9H8_SERIN</name>